<dbReference type="FunFam" id="3.40.50.1000:FF:000022">
    <property type="entry name" value="Phosphoglycolate phosphatase"/>
    <property type="match status" value="1"/>
</dbReference>
<dbReference type="SFLD" id="SFLDG01129">
    <property type="entry name" value="C1.5:_HAD__Beta-PGM__Phosphata"/>
    <property type="match status" value="1"/>
</dbReference>
<dbReference type="GO" id="GO:0008967">
    <property type="term" value="F:phosphoglycolate phosphatase activity"/>
    <property type="evidence" value="ECO:0007669"/>
    <property type="project" value="UniProtKB-EC"/>
</dbReference>
<dbReference type="AlphaFoldDB" id="A0A5B6TFR0"/>
<dbReference type="RefSeq" id="WP_149088788.1">
    <property type="nucleotide sequence ID" value="NZ_VKKY01000001.1"/>
</dbReference>
<dbReference type="EC" id="3.1.3.18" evidence="4"/>
<dbReference type="InterPro" id="IPR023198">
    <property type="entry name" value="PGP-like_dom2"/>
</dbReference>
<evidence type="ECO:0000313" key="6">
    <source>
        <dbReference type="Proteomes" id="UP000324133"/>
    </source>
</evidence>
<evidence type="ECO:0000256" key="1">
    <source>
        <dbReference type="ARBA" id="ARBA00000830"/>
    </source>
</evidence>
<comment type="caution">
    <text evidence="5">The sequence shown here is derived from an EMBL/GenBank/DDBJ whole genome shotgun (WGS) entry which is preliminary data.</text>
</comment>
<dbReference type="InterPro" id="IPR036412">
    <property type="entry name" value="HAD-like_sf"/>
</dbReference>
<protein>
    <recommendedName>
        <fullName evidence="4">phosphoglycolate phosphatase</fullName>
        <ecNumber evidence="4">3.1.3.18</ecNumber>
    </recommendedName>
</protein>
<organism evidence="5 6">
    <name type="scientific">Rufibacter hautae</name>
    <dbReference type="NCBI Taxonomy" id="2595005"/>
    <lineage>
        <taxon>Bacteria</taxon>
        <taxon>Pseudomonadati</taxon>
        <taxon>Bacteroidota</taxon>
        <taxon>Cytophagia</taxon>
        <taxon>Cytophagales</taxon>
        <taxon>Hymenobacteraceae</taxon>
        <taxon>Rufibacter</taxon>
    </lineage>
</organism>
<dbReference type="Pfam" id="PF13419">
    <property type="entry name" value="HAD_2"/>
    <property type="match status" value="1"/>
</dbReference>
<gene>
    <name evidence="5" type="ORF">FOA19_00200</name>
</gene>
<dbReference type="Proteomes" id="UP000324133">
    <property type="component" value="Unassembled WGS sequence"/>
</dbReference>
<dbReference type="SUPFAM" id="SSF56784">
    <property type="entry name" value="HAD-like"/>
    <property type="match status" value="1"/>
</dbReference>
<evidence type="ECO:0000313" key="5">
    <source>
        <dbReference type="EMBL" id="KAA3439143.1"/>
    </source>
</evidence>
<reference evidence="5 6" key="1">
    <citation type="submission" date="2019-07" db="EMBL/GenBank/DDBJ databases">
        <title>Rufibacter sp. nov., isolated from lake sediment.</title>
        <authorList>
            <person name="Qu J.-H."/>
        </authorList>
    </citation>
    <scope>NUCLEOTIDE SEQUENCE [LARGE SCALE GENOMIC DNA]</scope>
    <source>
        <strain evidence="5 6">NBS58-1</strain>
    </source>
</reference>
<dbReference type="PANTHER" id="PTHR43434:SF1">
    <property type="entry name" value="PHOSPHOGLYCOLATE PHOSPHATASE"/>
    <property type="match status" value="1"/>
</dbReference>
<dbReference type="EMBL" id="VKKY01000001">
    <property type="protein sequence ID" value="KAA3439143.1"/>
    <property type="molecule type" value="Genomic_DNA"/>
</dbReference>
<sequence length="246" mass="27517">MPRLPHKDGSETPYSAFMVPYPVVIFDFDGTLCDTEKAIQYTFHQAFEQKGITPPPPEEVKQAIGTGGNLSEFLPMLYPPLRGNHKKSELEEWVLHYRHIYDTDGGRLTTLFPGVDALLSRLKEKEINCVVISNKGQRAIEDSLERFDLCHYFDLVIGDNPLLPLKKKPHPMAYEQVIKAHYPRVSPSQVLMVGDTDADLFFAKNAGLPSCWAAYGYGAEETCLAAEPTFTIQSVEGLYPIVAPEA</sequence>
<evidence type="ECO:0000256" key="2">
    <source>
        <dbReference type="ARBA" id="ARBA00004818"/>
    </source>
</evidence>
<comment type="pathway">
    <text evidence="2">Organic acid metabolism; glycolate biosynthesis; glycolate from 2-phosphoglycolate: step 1/1.</text>
</comment>
<dbReference type="InterPro" id="IPR023214">
    <property type="entry name" value="HAD_sf"/>
</dbReference>
<comment type="catalytic activity">
    <reaction evidence="1">
        <text>2-phosphoglycolate + H2O = glycolate + phosphate</text>
        <dbReference type="Rhea" id="RHEA:14369"/>
        <dbReference type="ChEBI" id="CHEBI:15377"/>
        <dbReference type="ChEBI" id="CHEBI:29805"/>
        <dbReference type="ChEBI" id="CHEBI:43474"/>
        <dbReference type="ChEBI" id="CHEBI:58033"/>
        <dbReference type="EC" id="3.1.3.18"/>
    </reaction>
</comment>
<name>A0A5B6TFR0_9BACT</name>
<dbReference type="SFLD" id="SFLDG01135">
    <property type="entry name" value="C1.5.6:_HAD__Beta-PGM__Phospha"/>
    <property type="match status" value="1"/>
</dbReference>
<dbReference type="InterPro" id="IPR041492">
    <property type="entry name" value="HAD_2"/>
</dbReference>
<evidence type="ECO:0000256" key="3">
    <source>
        <dbReference type="ARBA" id="ARBA00006171"/>
    </source>
</evidence>
<proteinExistence type="inferred from homology"/>
<comment type="similarity">
    <text evidence="3">Belongs to the HAD-like hydrolase superfamily. CbbY/CbbZ/Gph/YieH family.</text>
</comment>
<evidence type="ECO:0000256" key="4">
    <source>
        <dbReference type="ARBA" id="ARBA00013078"/>
    </source>
</evidence>
<dbReference type="OrthoDB" id="9807630at2"/>
<dbReference type="SFLD" id="SFLDS00003">
    <property type="entry name" value="Haloacid_Dehalogenase"/>
    <property type="match status" value="1"/>
</dbReference>
<keyword evidence="6" id="KW-1185">Reference proteome</keyword>
<accession>A0A5B6TFR0</accession>
<dbReference type="InterPro" id="IPR050155">
    <property type="entry name" value="HAD-like_hydrolase_sf"/>
</dbReference>
<dbReference type="Gene3D" id="3.40.50.1000">
    <property type="entry name" value="HAD superfamily/HAD-like"/>
    <property type="match status" value="1"/>
</dbReference>
<dbReference type="PANTHER" id="PTHR43434">
    <property type="entry name" value="PHOSPHOGLYCOLATE PHOSPHATASE"/>
    <property type="match status" value="1"/>
</dbReference>
<keyword evidence="5" id="KW-0378">Hydrolase</keyword>
<dbReference type="GO" id="GO:0006281">
    <property type="term" value="P:DNA repair"/>
    <property type="evidence" value="ECO:0007669"/>
    <property type="project" value="TreeGrafter"/>
</dbReference>
<dbReference type="Gene3D" id="1.10.150.240">
    <property type="entry name" value="Putative phosphatase, domain 2"/>
    <property type="match status" value="1"/>
</dbReference>